<dbReference type="EMBL" id="KN847501">
    <property type="protein sequence ID" value="KIW10066.1"/>
    <property type="molecule type" value="Genomic_DNA"/>
</dbReference>
<evidence type="ECO:0000256" key="1">
    <source>
        <dbReference type="SAM" id="Phobius"/>
    </source>
</evidence>
<evidence type="ECO:0000313" key="2">
    <source>
        <dbReference type="EMBL" id="KIW10066.1"/>
    </source>
</evidence>
<keyword evidence="1" id="KW-0472">Membrane</keyword>
<proteinExistence type="predicted"/>
<dbReference type="Proteomes" id="UP000053328">
    <property type="component" value="Unassembled WGS sequence"/>
</dbReference>
<reference evidence="2 3" key="1">
    <citation type="submission" date="2015-01" db="EMBL/GenBank/DDBJ databases">
        <title>The Genome Sequence of Exophiala spinifera CBS89968.</title>
        <authorList>
            <consortium name="The Broad Institute Genomics Platform"/>
            <person name="Cuomo C."/>
            <person name="de Hoog S."/>
            <person name="Gorbushina A."/>
            <person name="Stielow B."/>
            <person name="Teixiera M."/>
            <person name="Abouelleil A."/>
            <person name="Chapman S.B."/>
            <person name="Priest M."/>
            <person name="Young S.K."/>
            <person name="Wortman J."/>
            <person name="Nusbaum C."/>
            <person name="Birren B."/>
        </authorList>
    </citation>
    <scope>NUCLEOTIDE SEQUENCE [LARGE SCALE GENOMIC DNA]</scope>
    <source>
        <strain evidence="2 3">CBS 89968</strain>
    </source>
</reference>
<dbReference type="AlphaFoldDB" id="A0A0D1Y574"/>
<feature type="transmembrane region" description="Helical" evidence="1">
    <location>
        <begin position="20"/>
        <end position="38"/>
    </location>
</feature>
<name>A0A0D1Y574_9EURO</name>
<sequence length="115" mass="13076">MSLVMNLVAFGLQRFSPWKILWLALLISNVLLALGGLFKTELFKTLYFKIRLLYMGHVGHELPMRRSSSCEQIVSNEHSGANSTTTFATMNERVNELDQALDQSMQTLEGIERKV</sequence>
<evidence type="ECO:0000313" key="3">
    <source>
        <dbReference type="Proteomes" id="UP000053328"/>
    </source>
</evidence>
<keyword evidence="1" id="KW-0812">Transmembrane</keyword>
<gene>
    <name evidence="2" type="ORF">PV08_11842</name>
</gene>
<keyword evidence="3" id="KW-1185">Reference proteome</keyword>
<dbReference type="RefSeq" id="XP_016230282.1">
    <property type="nucleotide sequence ID" value="XM_016386150.1"/>
</dbReference>
<keyword evidence="1" id="KW-1133">Transmembrane helix</keyword>
<protein>
    <submittedName>
        <fullName evidence="2">Uncharacterized protein</fullName>
    </submittedName>
</protein>
<accession>A0A0D1Y574</accession>
<dbReference type="HOGENOM" id="CLU_2109044_0_0_1"/>
<dbReference type="GeneID" id="27338925"/>
<dbReference type="VEuPathDB" id="FungiDB:PV08_11842"/>
<organism evidence="2 3">
    <name type="scientific">Exophiala spinifera</name>
    <dbReference type="NCBI Taxonomy" id="91928"/>
    <lineage>
        <taxon>Eukaryota</taxon>
        <taxon>Fungi</taxon>
        <taxon>Dikarya</taxon>
        <taxon>Ascomycota</taxon>
        <taxon>Pezizomycotina</taxon>
        <taxon>Eurotiomycetes</taxon>
        <taxon>Chaetothyriomycetidae</taxon>
        <taxon>Chaetothyriales</taxon>
        <taxon>Herpotrichiellaceae</taxon>
        <taxon>Exophiala</taxon>
    </lineage>
</organism>